<dbReference type="GO" id="GO:0005737">
    <property type="term" value="C:cytoplasm"/>
    <property type="evidence" value="ECO:0007669"/>
    <property type="project" value="TreeGrafter"/>
</dbReference>
<dbReference type="Pfam" id="PF00171">
    <property type="entry name" value="Aldedh"/>
    <property type="match status" value="1"/>
</dbReference>
<sequence length="548" mass="60214">MAFAYTTDEEVDSAYRTLRATFSVGKTKSIAWRKWQLKQLWWLVTDNKDRLLDALHADLNKHRYESSFTEYAAVVTDILDHLEHIDDWTAPKRPEGASFSTAYLMGATVRSEPRGLVLIIGPWNFPIHLMLLPLVAAVTAGCTVLLKPSELATATQACLADLIPQYMDTEAIRVVTGGPTETERLLQKQFDHIFFTGSPSIARHVSIAAAKHLTPTVLELGGQGPSVVTASADIDFAAKSIAATKHINAGQICLAVNHVLAHPSIADKLIERMQFHLKDFSVDGSESMAKIINRKNFDRLKTVMDTTNGSIAYGGVTNHDTLEIQPTILTDIKPNDPSMKEEIFGPICPVLVATTEEAIQLIKSKPHPLAIYIFSQNQKEIDHIISSTISGGVTINDTLVHSTVPGAPFGGVGESGYGAYHGVYGFQAFSHMRNIAQPGAMLRAYFGLRFPPYSRQDPSKVEIKKRLGFKRGETIADQEVGALRALWNNSGQLFQWTIVFATLVLADKGAGGWLGLWWLTVRVGRLARPLILAVEVLLRRNLPGLVSS</sequence>
<dbReference type="Gene3D" id="3.40.309.10">
    <property type="entry name" value="Aldehyde Dehydrogenase, Chain A, domain 2"/>
    <property type="match status" value="1"/>
</dbReference>
<dbReference type="PIRSF" id="PIRSF036492">
    <property type="entry name" value="ALDH"/>
    <property type="match status" value="1"/>
</dbReference>
<keyword evidence="8" id="KW-1185">Reference proteome</keyword>
<dbReference type="Proteomes" id="UP000509510">
    <property type="component" value="Chromosome V"/>
</dbReference>
<evidence type="ECO:0000256" key="5">
    <source>
        <dbReference type="PIRSR" id="PIRSR036492-1"/>
    </source>
</evidence>
<dbReference type="RefSeq" id="XP_035347641.1">
    <property type="nucleotide sequence ID" value="XM_035491748.1"/>
</dbReference>
<accession>A0A7H8R5I8</accession>
<dbReference type="PANTHER" id="PTHR43570">
    <property type="entry name" value="ALDEHYDE DEHYDROGENASE"/>
    <property type="match status" value="1"/>
</dbReference>
<reference evidence="8" key="1">
    <citation type="submission" date="2020-06" db="EMBL/GenBank/DDBJ databases">
        <title>A chromosome-scale genome assembly of Talaromyces rugulosus W13939.</title>
        <authorList>
            <person name="Wang B."/>
            <person name="Guo L."/>
            <person name="Ye K."/>
            <person name="Wang L."/>
        </authorList>
    </citation>
    <scope>NUCLEOTIDE SEQUENCE [LARGE SCALE GENOMIC DNA]</scope>
    <source>
        <strain evidence="8">W13939</strain>
    </source>
</reference>
<organism evidence="7 8">
    <name type="scientific">Talaromyces rugulosus</name>
    <name type="common">Penicillium rugulosum</name>
    <dbReference type="NCBI Taxonomy" id="121627"/>
    <lineage>
        <taxon>Eukaryota</taxon>
        <taxon>Fungi</taxon>
        <taxon>Dikarya</taxon>
        <taxon>Ascomycota</taxon>
        <taxon>Pezizomycotina</taxon>
        <taxon>Eurotiomycetes</taxon>
        <taxon>Eurotiomycetidae</taxon>
        <taxon>Eurotiales</taxon>
        <taxon>Trichocomaceae</taxon>
        <taxon>Talaromyces</taxon>
        <taxon>Talaromyces sect. Islandici</taxon>
    </lineage>
</organism>
<dbReference type="CDD" id="cd07135">
    <property type="entry name" value="ALDH_F14-YMR110C"/>
    <property type="match status" value="1"/>
</dbReference>
<protein>
    <recommendedName>
        <fullName evidence="4">Aldehyde dehydrogenase</fullName>
    </recommendedName>
</protein>
<gene>
    <name evidence="7" type="ORF">TRUGW13939_08615</name>
</gene>
<comment type="similarity">
    <text evidence="1 4">Belongs to the aldehyde dehydrogenase family.</text>
</comment>
<keyword evidence="3 4" id="KW-0560">Oxidoreductase</keyword>
<keyword evidence="2" id="KW-0125">Carotenoid biosynthesis</keyword>
<dbReference type="OrthoDB" id="440325at2759"/>
<dbReference type="InterPro" id="IPR015590">
    <property type="entry name" value="Aldehyde_DH_dom"/>
</dbReference>
<dbReference type="SUPFAM" id="SSF53720">
    <property type="entry name" value="ALDH-like"/>
    <property type="match status" value="1"/>
</dbReference>
<dbReference type="GO" id="GO:0004029">
    <property type="term" value="F:aldehyde dehydrogenase (NAD+) activity"/>
    <property type="evidence" value="ECO:0007669"/>
    <property type="project" value="TreeGrafter"/>
</dbReference>
<evidence type="ECO:0000256" key="1">
    <source>
        <dbReference type="ARBA" id="ARBA00009986"/>
    </source>
</evidence>
<dbReference type="AlphaFoldDB" id="A0A7H8R5I8"/>
<dbReference type="Gene3D" id="3.40.605.10">
    <property type="entry name" value="Aldehyde Dehydrogenase, Chain A, domain 1"/>
    <property type="match status" value="1"/>
</dbReference>
<dbReference type="InterPro" id="IPR016163">
    <property type="entry name" value="Ald_DH_C"/>
</dbReference>
<feature type="active site" evidence="5">
    <location>
        <position position="253"/>
    </location>
</feature>
<feature type="domain" description="Aldehyde dehydrogenase" evidence="6">
    <location>
        <begin position="3"/>
        <end position="434"/>
    </location>
</feature>
<dbReference type="PANTHER" id="PTHR43570:SF16">
    <property type="entry name" value="ALDEHYDE DEHYDROGENASE TYPE III, ISOFORM Q"/>
    <property type="match status" value="1"/>
</dbReference>
<dbReference type="EMBL" id="CP055902">
    <property type="protein sequence ID" value="QKX61467.1"/>
    <property type="molecule type" value="Genomic_DNA"/>
</dbReference>
<dbReference type="InterPro" id="IPR016161">
    <property type="entry name" value="Ald_DH/histidinol_DH"/>
</dbReference>
<proteinExistence type="inferred from homology"/>
<dbReference type="GeneID" id="55996103"/>
<evidence type="ECO:0000256" key="2">
    <source>
        <dbReference type="ARBA" id="ARBA00022746"/>
    </source>
</evidence>
<dbReference type="GO" id="GO:0016117">
    <property type="term" value="P:carotenoid biosynthetic process"/>
    <property type="evidence" value="ECO:0007669"/>
    <property type="project" value="UniProtKB-KW"/>
</dbReference>
<dbReference type="InterPro" id="IPR016162">
    <property type="entry name" value="Ald_DH_N"/>
</dbReference>
<dbReference type="GO" id="GO:0006081">
    <property type="term" value="P:aldehyde metabolic process"/>
    <property type="evidence" value="ECO:0007669"/>
    <property type="project" value="InterPro"/>
</dbReference>
<dbReference type="KEGG" id="trg:TRUGW13939_08615"/>
<evidence type="ECO:0000259" key="6">
    <source>
        <dbReference type="Pfam" id="PF00171"/>
    </source>
</evidence>
<dbReference type="FunFam" id="3.40.605.10:FF:000004">
    <property type="entry name" value="Aldehyde dehydrogenase"/>
    <property type="match status" value="1"/>
</dbReference>
<evidence type="ECO:0000313" key="7">
    <source>
        <dbReference type="EMBL" id="QKX61467.1"/>
    </source>
</evidence>
<evidence type="ECO:0000256" key="3">
    <source>
        <dbReference type="ARBA" id="ARBA00023002"/>
    </source>
</evidence>
<evidence type="ECO:0000313" key="8">
    <source>
        <dbReference type="Proteomes" id="UP000509510"/>
    </source>
</evidence>
<name>A0A7H8R5I8_TALRU</name>
<feature type="active site" evidence="5">
    <location>
        <position position="219"/>
    </location>
</feature>
<evidence type="ECO:0000256" key="4">
    <source>
        <dbReference type="PIRNR" id="PIRNR036492"/>
    </source>
</evidence>
<dbReference type="InterPro" id="IPR012394">
    <property type="entry name" value="Aldehyde_DH_NAD(P)"/>
</dbReference>